<dbReference type="PROSITE" id="PS00844">
    <property type="entry name" value="DALA_DALA_LIGASE_2"/>
    <property type="match status" value="1"/>
</dbReference>
<dbReference type="GO" id="GO:0005737">
    <property type="term" value="C:cytoplasm"/>
    <property type="evidence" value="ECO:0007669"/>
    <property type="project" value="UniProtKB-SubCell"/>
</dbReference>
<evidence type="ECO:0000256" key="12">
    <source>
        <dbReference type="ARBA" id="ARBA00047614"/>
    </source>
</evidence>
<proteinExistence type="inferred from homology"/>
<dbReference type="InterPro" id="IPR011761">
    <property type="entry name" value="ATP-grasp"/>
</dbReference>
<dbReference type="Gene3D" id="3.30.1490.20">
    <property type="entry name" value="ATP-grasp fold, A domain"/>
    <property type="match status" value="1"/>
</dbReference>
<keyword evidence="7 16" id="KW-0547">Nucleotide-binding</keyword>
<dbReference type="SUPFAM" id="SSF56059">
    <property type="entry name" value="Glutathione synthetase ATP-binding domain-like"/>
    <property type="match status" value="1"/>
</dbReference>
<evidence type="ECO:0000256" key="10">
    <source>
        <dbReference type="ARBA" id="ARBA00022984"/>
    </source>
</evidence>
<dbReference type="OrthoDB" id="9813261at2"/>
<dbReference type="HAMAP" id="MF_00047">
    <property type="entry name" value="Dala_Dala_lig"/>
    <property type="match status" value="1"/>
</dbReference>
<dbReference type="EC" id="6.3.2.4" evidence="4 13"/>
<dbReference type="AlphaFoldDB" id="A0A1M6DNI5"/>
<evidence type="ECO:0000256" key="13">
    <source>
        <dbReference type="HAMAP-Rule" id="MF_00047"/>
    </source>
</evidence>
<evidence type="ECO:0000256" key="1">
    <source>
        <dbReference type="ARBA" id="ARBA00001936"/>
    </source>
</evidence>
<feature type="active site" evidence="14">
    <location>
        <position position="16"/>
    </location>
</feature>
<keyword evidence="11 13" id="KW-0961">Cell wall biogenesis/degradation</keyword>
<feature type="binding site" evidence="15">
    <location>
        <position position="259"/>
    </location>
    <ligand>
        <name>Mg(2+)</name>
        <dbReference type="ChEBI" id="CHEBI:18420"/>
        <label>1</label>
    </ligand>
</feature>
<evidence type="ECO:0000256" key="15">
    <source>
        <dbReference type="PIRSR" id="PIRSR039102-3"/>
    </source>
</evidence>
<evidence type="ECO:0000256" key="8">
    <source>
        <dbReference type="ARBA" id="ARBA00022840"/>
    </source>
</evidence>
<evidence type="ECO:0000256" key="14">
    <source>
        <dbReference type="PIRSR" id="PIRSR039102-1"/>
    </source>
</evidence>
<dbReference type="Gene3D" id="3.30.470.20">
    <property type="entry name" value="ATP-grasp fold, B domain"/>
    <property type="match status" value="1"/>
</dbReference>
<dbReference type="InterPro" id="IPR005905">
    <property type="entry name" value="D_ala_D_ala"/>
</dbReference>
<dbReference type="PROSITE" id="PS50975">
    <property type="entry name" value="ATP_GRASP"/>
    <property type="match status" value="1"/>
</dbReference>
<dbReference type="Proteomes" id="UP000183994">
    <property type="component" value="Unassembled WGS sequence"/>
</dbReference>
<evidence type="ECO:0000256" key="3">
    <source>
        <dbReference type="ARBA" id="ARBA00010871"/>
    </source>
</evidence>
<dbReference type="PANTHER" id="PTHR23132:SF23">
    <property type="entry name" value="D-ALANINE--D-ALANINE LIGASE B"/>
    <property type="match status" value="1"/>
</dbReference>
<feature type="binding site" evidence="15">
    <location>
        <position position="272"/>
    </location>
    <ligand>
        <name>Mg(2+)</name>
        <dbReference type="ChEBI" id="CHEBI:18420"/>
        <label>1</label>
    </ligand>
</feature>
<dbReference type="SUPFAM" id="SSF52440">
    <property type="entry name" value="PreATP-grasp domain"/>
    <property type="match status" value="1"/>
</dbReference>
<feature type="active site" evidence="14">
    <location>
        <position position="147"/>
    </location>
</feature>
<dbReference type="STRING" id="1121393.SAMN02745216_00416"/>
<comment type="function">
    <text evidence="13">Cell wall formation.</text>
</comment>
<dbReference type="InterPro" id="IPR013815">
    <property type="entry name" value="ATP_grasp_subdomain_1"/>
</dbReference>
<dbReference type="InterPro" id="IPR000291">
    <property type="entry name" value="D-Ala_lig_Van_CS"/>
</dbReference>
<evidence type="ECO:0000256" key="7">
    <source>
        <dbReference type="ARBA" id="ARBA00022741"/>
    </source>
</evidence>
<protein>
    <recommendedName>
        <fullName evidence="4 13">D-alanine--D-alanine ligase</fullName>
        <ecNumber evidence="4 13">6.3.2.4</ecNumber>
    </recommendedName>
    <alternativeName>
        <fullName evidence="13">D-Ala-D-Ala ligase</fullName>
    </alternativeName>
    <alternativeName>
        <fullName evidence="13">D-alanylalanine synthetase</fullName>
    </alternativeName>
</protein>
<keyword evidence="5 13" id="KW-0963">Cytoplasm</keyword>
<evidence type="ECO:0000256" key="16">
    <source>
        <dbReference type="PROSITE-ProRule" id="PRU00409"/>
    </source>
</evidence>
<dbReference type="Pfam" id="PF07478">
    <property type="entry name" value="Dala_Dala_lig_C"/>
    <property type="match status" value="1"/>
</dbReference>
<dbReference type="GO" id="GO:0008716">
    <property type="term" value="F:D-alanine-D-alanine ligase activity"/>
    <property type="evidence" value="ECO:0007669"/>
    <property type="project" value="UniProtKB-UniRule"/>
</dbReference>
<organism evidence="18 19">
    <name type="scientific">Desulfatibacillum alkenivorans DSM 16219</name>
    <dbReference type="NCBI Taxonomy" id="1121393"/>
    <lineage>
        <taxon>Bacteria</taxon>
        <taxon>Pseudomonadati</taxon>
        <taxon>Thermodesulfobacteriota</taxon>
        <taxon>Desulfobacteria</taxon>
        <taxon>Desulfobacterales</taxon>
        <taxon>Desulfatibacillaceae</taxon>
        <taxon>Desulfatibacillum</taxon>
    </lineage>
</organism>
<evidence type="ECO:0000256" key="4">
    <source>
        <dbReference type="ARBA" id="ARBA00012216"/>
    </source>
</evidence>
<dbReference type="Pfam" id="PF01820">
    <property type="entry name" value="Dala_Dala_lig_N"/>
    <property type="match status" value="1"/>
</dbReference>
<evidence type="ECO:0000313" key="19">
    <source>
        <dbReference type="Proteomes" id="UP000183994"/>
    </source>
</evidence>
<dbReference type="GO" id="GO:0071555">
    <property type="term" value="P:cell wall organization"/>
    <property type="evidence" value="ECO:0007669"/>
    <property type="project" value="UniProtKB-KW"/>
</dbReference>
<feature type="active site" evidence="14">
    <location>
        <position position="283"/>
    </location>
</feature>
<name>A0A1M6DNI5_9BACT</name>
<feature type="binding site" evidence="15">
    <location>
        <position position="274"/>
    </location>
    <ligand>
        <name>Mg(2+)</name>
        <dbReference type="ChEBI" id="CHEBI:18420"/>
        <label>2</label>
    </ligand>
</feature>
<comment type="cofactor">
    <cofactor evidence="1">
        <name>Mn(2+)</name>
        <dbReference type="ChEBI" id="CHEBI:29035"/>
    </cofactor>
</comment>
<keyword evidence="10 13" id="KW-0573">Peptidoglycan synthesis</keyword>
<evidence type="ECO:0000256" key="5">
    <source>
        <dbReference type="ARBA" id="ARBA00022490"/>
    </source>
</evidence>
<reference evidence="19" key="1">
    <citation type="submission" date="2016-11" db="EMBL/GenBank/DDBJ databases">
        <authorList>
            <person name="Varghese N."/>
            <person name="Submissions S."/>
        </authorList>
    </citation>
    <scope>NUCLEOTIDE SEQUENCE [LARGE SCALE GENOMIC DNA]</scope>
    <source>
        <strain evidence="19">DSM 16219</strain>
    </source>
</reference>
<evidence type="ECO:0000256" key="6">
    <source>
        <dbReference type="ARBA" id="ARBA00022598"/>
    </source>
</evidence>
<evidence type="ECO:0000256" key="2">
    <source>
        <dbReference type="ARBA" id="ARBA00004496"/>
    </source>
</evidence>
<dbReference type="NCBIfam" id="TIGR01205">
    <property type="entry name" value="D_ala_D_alaTIGR"/>
    <property type="match status" value="1"/>
</dbReference>
<dbReference type="GO" id="GO:0046872">
    <property type="term" value="F:metal ion binding"/>
    <property type="evidence" value="ECO:0007669"/>
    <property type="project" value="UniProtKB-KW"/>
</dbReference>
<feature type="domain" description="ATP-grasp" evidence="17">
    <location>
        <begin position="103"/>
        <end position="305"/>
    </location>
</feature>
<dbReference type="InterPro" id="IPR011127">
    <property type="entry name" value="Dala_Dala_lig_N"/>
</dbReference>
<comment type="subcellular location">
    <subcellularLocation>
        <location evidence="2 13">Cytoplasm</location>
    </subcellularLocation>
</comment>
<dbReference type="InterPro" id="IPR016185">
    <property type="entry name" value="PreATP-grasp_dom_sf"/>
</dbReference>
<dbReference type="GO" id="GO:0009252">
    <property type="term" value="P:peptidoglycan biosynthetic process"/>
    <property type="evidence" value="ECO:0007669"/>
    <property type="project" value="UniProtKB-UniRule"/>
</dbReference>
<keyword evidence="8 16" id="KW-0067">ATP-binding</keyword>
<dbReference type="PIRSF" id="PIRSF039102">
    <property type="entry name" value="Ddl/VanB"/>
    <property type="match status" value="1"/>
</dbReference>
<keyword evidence="15" id="KW-0460">Magnesium</keyword>
<dbReference type="EMBL" id="FQZU01000002">
    <property type="protein sequence ID" value="SHI74760.1"/>
    <property type="molecule type" value="Genomic_DNA"/>
</dbReference>
<comment type="catalytic activity">
    <reaction evidence="12 13">
        <text>2 D-alanine + ATP = D-alanyl-D-alanine + ADP + phosphate + H(+)</text>
        <dbReference type="Rhea" id="RHEA:11224"/>
        <dbReference type="ChEBI" id="CHEBI:15378"/>
        <dbReference type="ChEBI" id="CHEBI:30616"/>
        <dbReference type="ChEBI" id="CHEBI:43474"/>
        <dbReference type="ChEBI" id="CHEBI:57416"/>
        <dbReference type="ChEBI" id="CHEBI:57822"/>
        <dbReference type="ChEBI" id="CHEBI:456216"/>
        <dbReference type="EC" id="6.3.2.4"/>
    </reaction>
</comment>
<dbReference type="RefSeq" id="WP_073472397.1">
    <property type="nucleotide sequence ID" value="NZ_FQZU01000002.1"/>
</dbReference>
<keyword evidence="15" id="KW-0464">Manganese</keyword>
<accession>A0A1M6DNI5</accession>
<dbReference type="PANTHER" id="PTHR23132">
    <property type="entry name" value="D-ALANINE--D-ALANINE LIGASE"/>
    <property type="match status" value="1"/>
</dbReference>
<dbReference type="PROSITE" id="PS00843">
    <property type="entry name" value="DALA_DALA_LIGASE_1"/>
    <property type="match status" value="1"/>
</dbReference>
<evidence type="ECO:0000259" key="17">
    <source>
        <dbReference type="PROSITE" id="PS50975"/>
    </source>
</evidence>
<comment type="pathway">
    <text evidence="13">Cell wall biogenesis; peptidoglycan biosynthesis.</text>
</comment>
<evidence type="ECO:0000313" key="18">
    <source>
        <dbReference type="EMBL" id="SHI74760.1"/>
    </source>
</evidence>
<feature type="binding site" evidence="15">
    <location>
        <position position="272"/>
    </location>
    <ligand>
        <name>Mg(2+)</name>
        <dbReference type="ChEBI" id="CHEBI:18420"/>
        <label>2</label>
    </ligand>
</feature>
<dbReference type="UniPathway" id="UPA00219"/>
<keyword evidence="15" id="KW-0479">Metal-binding</keyword>
<comment type="cofactor">
    <cofactor evidence="15">
        <name>Mg(2+)</name>
        <dbReference type="ChEBI" id="CHEBI:18420"/>
    </cofactor>
    <cofactor evidence="15">
        <name>Mn(2+)</name>
        <dbReference type="ChEBI" id="CHEBI:29035"/>
    </cofactor>
    <text evidence="15">Binds 2 magnesium or manganese ions per subunit.</text>
</comment>
<evidence type="ECO:0000256" key="9">
    <source>
        <dbReference type="ARBA" id="ARBA00022960"/>
    </source>
</evidence>
<gene>
    <name evidence="13" type="primary">ddl</name>
    <name evidence="18" type="ORF">SAMN02745216_00416</name>
</gene>
<dbReference type="NCBIfam" id="NF002378">
    <property type="entry name" value="PRK01372.1"/>
    <property type="match status" value="1"/>
</dbReference>
<evidence type="ECO:0000256" key="11">
    <source>
        <dbReference type="ARBA" id="ARBA00023316"/>
    </source>
</evidence>
<keyword evidence="9 13" id="KW-0133">Cell shape</keyword>
<dbReference type="GO" id="GO:0005524">
    <property type="term" value="F:ATP binding"/>
    <property type="evidence" value="ECO:0007669"/>
    <property type="project" value="UniProtKB-UniRule"/>
</dbReference>
<keyword evidence="19" id="KW-1185">Reference proteome</keyword>
<sequence length="320" mass="34188">MKRLNLALLFGGASAEREVSILSGTEVLNALDKDRFVVRCYDPKIDIPRLVHDAPNIDVAVVMLHGEYGEDGRIQGLLDLLDIPYQGSGVLGSAVSMSKLASKQLYEQAGIKTPSYRVVSPDIRHEAANLAGQVGYPLFVKPCMGGSSIGMSLVKGPADLDKALDAGFAEDPVLLLEACVTGVEITGAVLGNDELEALPLIEIVPGEEFAFFEYGAKYEAGKSEEICPARISEEDAQRAMDLSKQAHKALFCKGYSRTDMILDKEGALHVLETNTIPGMTANSLLPKAAKAAGMDFTALMSRLVDLALEAKGRPGHIEAA</sequence>
<dbReference type="Gene3D" id="3.40.50.20">
    <property type="match status" value="1"/>
</dbReference>
<comment type="similarity">
    <text evidence="3 13">Belongs to the D-alanine--D-alanine ligase family.</text>
</comment>
<dbReference type="GO" id="GO:0008360">
    <property type="term" value="P:regulation of cell shape"/>
    <property type="evidence" value="ECO:0007669"/>
    <property type="project" value="UniProtKB-KW"/>
</dbReference>
<keyword evidence="6 13" id="KW-0436">Ligase</keyword>
<dbReference type="InterPro" id="IPR011095">
    <property type="entry name" value="Dala_Dala_lig_C"/>
</dbReference>